<dbReference type="Proteomes" id="UP000069205">
    <property type="component" value="Chromosome"/>
</dbReference>
<evidence type="ECO:0000313" key="2">
    <source>
        <dbReference type="Proteomes" id="UP000069205"/>
    </source>
</evidence>
<dbReference type="KEGG" id="nmv:NITMOv2_1369"/>
<gene>
    <name evidence="1" type="ORF">NITMOv2_1369</name>
</gene>
<protein>
    <submittedName>
        <fullName evidence="1">Uncharacterized protein</fullName>
    </submittedName>
</protein>
<keyword evidence="2" id="KW-1185">Reference proteome</keyword>
<name>A0A0K2G9Z5_NITMO</name>
<proteinExistence type="predicted"/>
<evidence type="ECO:0000313" key="1">
    <source>
        <dbReference type="EMBL" id="ALA57796.1"/>
    </source>
</evidence>
<dbReference type="EMBL" id="CP011801">
    <property type="protein sequence ID" value="ALA57796.1"/>
    <property type="molecule type" value="Genomic_DNA"/>
</dbReference>
<reference evidence="1 2" key="1">
    <citation type="journal article" date="2015" name="Proc. Natl. Acad. Sci. U.S.A.">
        <title>Expanded metabolic versatility of ubiquitous nitrite-oxidizing bacteria from the genus Nitrospira.</title>
        <authorList>
            <person name="Koch H."/>
            <person name="Lucker S."/>
            <person name="Albertsen M."/>
            <person name="Kitzinger K."/>
            <person name="Herbold C."/>
            <person name="Spieck E."/>
            <person name="Nielsen P.H."/>
            <person name="Wagner M."/>
            <person name="Daims H."/>
        </authorList>
    </citation>
    <scope>NUCLEOTIDE SEQUENCE [LARGE SCALE GENOMIC DNA]</scope>
    <source>
        <strain evidence="1 2">NSP M-1</strain>
    </source>
</reference>
<sequence>MYLRIRLTNGTESGLRGHVLQSYNKQQFELLDLQRRYAYSLRKHF</sequence>
<accession>A0A0K2G9Z5</accession>
<organism evidence="1 2">
    <name type="scientific">Nitrospira moscoviensis</name>
    <dbReference type="NCBI Taxonomy" id="42253"/>
    <lineage>
        <taxon>Bacteria</taxon>
        <taxon>Pseudomonadati</taxon>
        <taxon>Nitrospirota</taxon>
        <taxon>Nitrospiria</taxon>
        <taxon>Nitrospirales</taxon>
        <taxon>Nitrospiraceae</taxon>
        <taxon>Nitrospira</taxon>
    </lineage>
</organism>
<dbReference type="AlphaFoldDB" id="A0A0K2G9Z5"/>